<dbReference type="PROSITE" id="PS01314">
    <property type="entry name" value="UPF0047"/>
    <property type="match status" value="1"/>
</dbReference>
<evidence type="ECO:0000256" key="1">
    <source>
        <dbReference type="ARBA" id="ARBA00005534"/>
    </source>
</evidence>
<dbReference type="PANTHER" id="PTHR30615:SF8">
    <property type="entry name" value="UPF0047 PROTEIN C4A8.02C"/>
    <property type="match status" value="1"/>
</dbReference>
<comment type="caution">
    <text evidence="2">The sequence shown here is derived from an EMBL/GenBank/DDBJ whole genome shotgun (WGS) entry which is preliminary data.</text>
</comment>
<dbReference type="Gene3D" id="2.60.120.460">
    <property type="entry name" value="YjbQ-like"/>
    <property type="match status" value="1"/>
</dbReference>
<dbReference type="InterPro" id="IPR001602">
    <property type="entry name" value="UPF0047_YjbQ-like"/>
</dbReference>
<keyword evidence="3" id="KW-1185">Reference proteome</keyword>
<accession>A0A1V9YDY5</accession>
<organism evidence="2 3">
    <name type="scientific">Achlya hypogyna</name>
    <name type="common">Oomycete</name>
    <name type="synonym">Protoachlya hypogyna</name>
    <dbReference type="NCBI Taxonomy" id="1202772"/>
    <lineage>
        <taxon>Eukaryota</taxon>
        <taxon>Sar</taxon>
        <taxon>Stramenopiles</taxon>
        <taxon>Oomycota</taxon>
        <taxon>Saprolegniomycetes</taxon>
        <taxon>Saprolegniales</taxon>
        <taxon>Achlyaceae</taxon>
        <taxon>Achlya</taxon>
    </lineage>
</organism>
<dbReference type="Pfam" id="PF01894">
    <property type="entry name" value="YjbQ"/>
    <property type="match status" value="1"/>
</dbReference>
<evidence type="ECO:0000313" key="2">
    <source>
        <dbReference type="EMBL" id="OQR83918.1"/>
    </source>
</evidence>
<evidence type="ECO:0008006" key="4">
    <source>
        <dbReference type="Google" id="ProtNLM"/>
    </source>
</evidence>
<dbReference type="EMBL" id="JNBR01002050">
    <property type="protein sequence ID" value="OQR83918.1"/>
    <property type="molecule type" value="Genomic_DNA"/>
</dbReference>
<dbReference type="SUPFAM" id="SSF111038">
    <property type="entry name" value="YjbQ-like"/>
    <property type="match status" value="1"/>
</dbReference>
<dbReference type="PIRSF" id="PIRSF004681">
    <property type="entry name" value="UCP004681"/>
    <property type="match status" value="1"/>
</dbReference>
<protein>
    <recommendedName>
        <fullName evidence="4">Secondary thiamine-phosphate synthase enzyme</fullName>
    </recommendedName>
</protein>
<name>A0A1V9YDY5_ACHHY</name>
<dbReference type="InterPro" id="IPR035917">
    <property type="entry name" value="YjbQ-like_sf"/>
</dbReference>
<dbReference type="AlphaFoldDB" id="A0A1V9YDY5"/>
<dbReference type="STRING" id="1202772.A0A1V9YDY5"/>
<dbReference type="OrthoDB" id="10255963at2759"/>
<evidence type="ECO:0000313" key="3">
    <source>
        <dbReference type="Proteomes" id="UP000243579"/>
    </source>
</evidence>
<dbReference type="Proteomes" id="UP000243579">
    <property type="component" value="Unassembled WGS sequence"/>
</dbReference>
<gene>
    <name evidence="2" type="ORF">ACHHYP_14168</name>
</gene>
<reference evidence="2 3" key="1">
    <citation type="journal article" date="2014" name="Genome Biol. Evol.">
        <title>The secreted proteins of Achlya hypogyna and Thraustotheca clavata identify the ancestral oomycete secretome and reveal gene acquisitions by horizontal gene transfer.</title>
        <authorList>
            <person name="Misner I."/>
            <person name="Blouin N."/>
            <person name="Leonard G."/>
            <person name="Richards T.A."/>
            <person name="Lane C.E."/>
        </authorList>
    </citation>
    <scope>NUCLEOTIDE SEQUENCE [LARGE SCALE GENOMIC DNA]</scope>
    <source>
        <strain evidence="2 3">ATCC 48635</strain>
    </source>
</reference>
<comment type="similarity">
    <text evidence="1">Belongs to the UPF0047 family.</text>
</comment>
<dbReference type="PANTHER" id="PTHR30615">
    <property type="entry name" value="UNCHARACTERIZED PROTEIN YJBQ-RELATED"/>
    <property type="match status" value="1"/>
</dbReference>
<proteinExistence type="inferred from homology"/>
<dbReference type="NCBIfam" id="TIGR00149">
    <property type="entry name" value="TIGR00149_YjbQ"/>
    <property type="match status" value="1"/>
</dbReference>
<sequence>MSGIRTGATAWFQKEITLKAPSRGFHLVTDEVYKQIPEIRQFSVGSATLFVKHTSASLSLNENCDPDVRIDMEGAMNRIVPESWNREFFRHTMEGDDDMPAHIKSTLIGASITVPVSNGKFNLGTWQGIYLCEHRDVGGWGNGHNRKVVVTINGLASATS</sequence>